<dbReference type="EMBL" id="BDSP01000223">
    <property type="protein sequence ID" value="GAX25361.1"/>
    <property type="molecule type" value="Genomic_DNA"/>
</dbReference>
<keyword evidence="1" id="KW-0732">Signal</keyword>
<sequence>MRLLAFFHVLWLLIGDEMRTTQALANTNRRRQLLWGFITSAPLLASPAHAVCTWGVLSEDCIGVYKMPDSSAPTSMDVSTARSSLIEQRQRIDTVRSNILSGNLVQGGLELLKVVPKINKAGKSLIPMDIDGSSAVSGLIVQRMEAQLEEINGLLGQADVSIGQGMRGEMGSVTVAQLTIIRDLQDAQNLLDDFLALASK</sequence>
<organism evidence="2 3">
    <name type="scientific">Fistulifera solaris</name>
    <name type="common">Oleaginous diatom</name>
    <dbReference type="NCBI Taxonomy" id="1519565"/>
    <lineage>
        <taxon>Eukaryota</taxon>
        <taxon>Sar</taxon>
        <taxon>Stramenopiles</taxon>
        <taxon>Ochrophyta</taxon>
        <taxon>Bacillariophyta</taxon>
        <taxon>Bacillariophyceae</taxon>
        <taxon>Bacillariophycidae</taxon>
        <taxon>Naviculales</taxon>
        <taxon>Naviculaceae</taxon>
        <taxon>Fistulifera</taxon>
    </lineage>
</organism>
<accession>A0A1Z5KH62</accession>
<protein>
    <submittedName>
        <fullName evidence="2">Uncharacterized protein</fullName>
    </submittedName>
</protein>
<dbReference type="Proteomes" id="UP000198406">
    <property type="component" value="Unassembled WGS sequence"/>
</dbReference>
<dbReference type="InParanoid" id="A0A1Z5KH62"/>
<feature type="signal peptide" evidence="1">
    <location>
        <begin position="1"/>
        <end position="23"/>
    </location>
</feature>
<proteinExistence type="predicted"/>
<dbReference type="AlphaFoldDB" id="A0A1Z5KH62"/>
<evidence type="ECO:0000313" key="3">
    <source>
        <dbReference type="Proteomes" id="UP000198406"/>
    </source>
</evidence>
<name>A0A1Z5KH62_FISSO</name>
<reference evidence="2 3" key="1">
    <citation type="journal article" date="2015" name="Plant Cell">
        <title>Oil accumulation by the oleaginous diatom Fistulifera solaris as revealed by the genome and transcriptome.</title>
        <authorList>
            <person name="Tanaka T."/>
            <person name="Maeda Y."/>
            <person name="Veluchamy A."/>
            <person name="Tanaka M."/>
            <person name="Abida H."/>
            <person name="Marechal E."/>
            <person name="Bowler C."/>
            <person name="Muto M."/>
            <person name="Sunaga Y."/>
            <person name="Tanaka M."/>
            <person name="Yoshino T."/>
            <person name="Taniguchi T."/>
            <person name="Fukuda Y."/>
            <person name="Nemoto M."/>
            <person name="Matsumoto M."/>
            <person name="Wong P.S."/>
            <person name="Aburatani S."/>
            <person name="Fujibuchi W."/>
        </authorList>
    </citation>
    <scope>NUCLEOTIDE SEQUENCE [LARGE SCALE GENOMIC DNA]</scope>
    <source>
        <strain evidence="2 3">JPCC DA0580</strain>
    </source>
</reference>
<feature type="chain" id="PRO_5012102696" evidence="1">
    <location>
        <begin position="24"/>
        <end position="200"/>
    </location>
</feature>
<gene>
    <name evidence="2" type="ORF">FisN_5Lu459</name>
</gene>
<keyword evidence="3" id="KW-1185">Reference proteome</keyword>
<evidence type="ECO:0000256" key="1">
    <source>
        <dbReference type="SAM" id="SignalP"/>
    </source>
</evidence>
<comment type="caution">
    <text evidence="2">The sequence shown here is derived from an EMBL/GenBank/DDBJ whole genome shotgun (WGS) entry which is preliminary data.</text>
</comment>
<dbReference type="OrthoDB" id="45148at2759"/>
<evidence type="ECO:0000313" key="2">
    <source>
        <dbReference type="EMBL" id="GAX25361.1"/>
    </source>
</evidence>